<name>B2MZB3_CAEEL</name>
<sequence>MKVMSQSTYGLLSSNRFSVKLN</sequence>
<dbReference type="HOGENOM" id="CLU_3425196_0_0_1"/>
<dbReference type="KEGG" id="cel:CELE_K08E5.5"/>
<gene>
    <name evidence="1" type="ORF">CELE_K08E5.5</name>
    <name evidence="1 3" type="ORF">K08E5.5</name>
</gene>
<proteinExistence type="predicted"/>
<accession>B2MZB3</accession>
<evidence type="ECO:0000313" key="2">
    <source>
        <dbReference type="Proteomes" id="UP000001940"/>
    </source>
</evidence>
<reference evidence="1 2" key="1">
    <citation type="journal article" date="1998" name="Science">
        <title>Genome sequence of the nematode C. elegans: a platform for investigating biology.</title>
        <authorList>
            <consortium name="The C. elegans sequencing consortium"/>
            <person name="Sulson J.E."/>
            <person name="Waterston R."/>
        </authorList>
    </citation>
    <scope>NUCLEOTIDE SEQUENCE [LARGE SCALE GENOMIC DNA]</scope>
    <source>
        <strain evidence="1 2">Bristol N2</strain>
    </source>
</reference>
<dbReference type="Bgee" id="WBGene00077703">
    <property type="expression patterns" value="Expressed in embryo and 3 other cell types or tissues"/>
</dbReference>
<dbReference type="WormBase" id="K08E5.5">
    <property type="protein sequence ID" value="CE42565"/>
    <property type="gene ID" value="WBGene00077703"/>
</dbReference>
<evidence type="ECO:0000313" key="3">
    <source>
        <dbReference type="WormBase" id="K08E5.5"/>
    </source>
</evidence>
<dbReference type="EMBL" id="BX284603">
    <property type="protein sequence ID" value="CAQ48394.1"/>
    <property type="molecule type" value="Genomic_DNA"/>
</dbReference>
<protein>
    <submittedName>
        <fullName evidence="1">Uncharacterized protein</fullName>
    </submittedName>
</protein>
<evidence type="ECO:0000313" key="1">
    <source>
        <dbReference type="EMBL" id="CAQ48394.1"/>
    </source>
</evidence>
<dbReference type="CTD" id="7040192"/>
<organism evidence="1 2">
    <name type="scientific">Caenorhabditis elegans</name>
    <dbReference type="NCBI Taxonomy" id="6239"/>
    <lineage>
        <taxon>Eukaryota</taxon>
        <taxon>Metazoa</taxon>
        <taxon>Ecdysozoa</taxon>
        <taxon>Nematoda</taxon>
        <taxon>Chromadorea</taxon>
        <taxon>Rhabditida</taxon>
        <taxon>Rhabditina</taxon>
        <taxon>Rhabditomorpha</taxon>
        <taxon>Rhabditoidea</taxon>
        <taxon>Rhabditidae</taxon>
        <taxon>Peloderinae</taxon>
        <taxon>Caenorhabditis</taxon>
    </lineage>
</organism>
<dbReference type="RefSeq" id="NP_001129838.1">
    <property type="nucleotide sequence ID" value="NM_001136366.2"/>
</dbReference>
<dbReference type="AlphaFoldDB" id="B2MZB3"/>
<dbReference type="STRING" id="6239.K08E5.5.1"/>
<dbReference type="AGR" id="WB:WBGene00077703"/>
<keyword evidence="2" id="KW-1185">Reference proteome</keyword>
<dbReference type="InParanoid" id="B2MZB3"/>
<dbReference type="GeneID" id="7040192"/>
<dbReference type="Proteomes" id="UP000001940">
    <property type="component" value="Chromosome III"/>
</dbReference>
<dbReference type="PaxDb" id="6239-K08E5.5"/>